<name>A0A7W3IHP9_9GAMM</name>
<dbReference type="PANTHER" id="PTHR47506">
    <property type="entry name" value="TRANSCRIPTIONAL REGULATORY PROTEIN"/>
    <property type="match status" value="1"/>
</dbReference>
<dbReference type="Pfam" id="PF16925">
    <property type="entry name" value="TetR_C_13"/>
    <property type="match status" value="1"/>
</dbReference>
<keyword evidence="3" id="KW-0804">Transcription</keyword>
<keyword evidence="2 4" id="KW-0238">DNA-binding</keyword>
<evidence type="ECO:0000256" key="4">
    <source>
        <dbReference type="PROSITE-ProRule" id="PRU00335"/>
    </source>
</evidence>
<evidence type="ECO:0000313" key="6">
    <source>
        <dbReference type="EMBL" id="MBA8681441.1"/>
    </source>
</evidence>
<gene>
    <name evidence="6" type="ORF">H4O11_06415</name>
</gene>
<dbReference type="RefSeq" id="WP_182338570.1">
    <property type="nucleotide sequence ID" value="NZ_JACGXS010000002.1"/>
</dbReference>
<proteinExistence type="predicted"/>
<keyword evidence="7" id="KW-1185">Reference proteome</keyword>
<dbReference type="Gene3D" id="1.10.357.10">
    <property type="entry name" value="Tetracycline Repressor, domain 2"/>
    <property type="match status" value="1"/>
</dbReference>
<keyword evidence="1" id="KW-0805">Transcription regulation</keyword>
<feature type="DNA-binding region" description="H-T-H motif" evidence="4">
    <location>
        <begin position="29"/>
        <end position="48"/>
    </location>
</feature>
<evidence type="ECO:0000313" key="7">
    <source>
        <dbReference type="Proteomes" id="UP000547058"/>
    </source>
</evidence>
<protein>
    <submittedName>
        <fullName evidence="6">TetR/AcrR family transcriptional regulator</fullName>
    </submittedName>
</protein>
<organism evidence="6 7">
    <name type="scientific">Stenotrophomonas tumulicola</name>
    <dbReference type="NCBI Taxonomy" id="1685415"/>
    <lineage>
        <taxon>Bacteria</taxon>
        <taxon>Pseudomonadati</taxon>
        <taxon>Pseudomonadota</taxon>
        <taxon>Gammaproteobacteria</taxon>
        <taxon>Lysobacterales</taxon>
        <taxon>Lysobacteraceae</taxon>
        <taxon>Stenotrophomonas</taxon>
    </lineage>
</organism>
<feature type="domain" description="HTH tetR-type" evidence="5">
    <location>
        <begin position="6"/>
        <end position="66"/>
    </location>
</feature>
<dbReference type="Pfam" id="PF00440">
    <property type="entry name" value="TetR_N"/>
    <property type="match status" value="1"/>
</dbReference>
<sequence>MYAELSPKAAEIVAHTRSLLEAGGYNSFSYADISAHVHISKASIHHHFPTKADLVREVVARYRSEAREGLALLERQLDDPLAELTAYADYWSTCILGGTSSFCIGAMLAAELPTIPAEVAVEVTGHFEDLTAWLTSTMERGVAKGQFRLQGSPQIEAKVFMSSVHGAMLAARGFGDPRTFESLVKEAIKRLTPNA</sequence>
<dbReference type="InterPro" id="IPR036271">
    <property type="entry name" value="Tet_transcr_reg_TetR-rel_C_sf"/>
</dbReference>
<accession>A0A7W3IHP9</accession>
<dbReference type="InterPro" id="IPR009057">
    <property type="entry name" value="Homeodomain-like_sf"/>
</dbReference>
<comment type="caution">
    <text evidence="6">The sequence shown here is derived from an EMBL/GenBank/DDBJ whole genome shotgun (WGS) entry which is preliminary data.</text>
</comment>
<dbReference type="PANTHER" id="PTHR47506:SF1">
    <property type="entry name" value="HTH-TYPE TRANSCRIPTIONAL REGULATOR YJDC"/>
    <property type="match status" value="1"/>
</dbReference>
<dbReference type="InterPro" id="IPR001647">
    <property type="entry name" value="HTH_TetR"/>
</dbReference>
<dbReference type="Proteomes" id="UP000547058">
    <property type="component" value="Unassembled WGS sequence"/>
</dbReference>
<evidence type="ECO:0000256" key="1">
    <source>
        <dbReference type="ARBA" id="ARBA00023015"/>
    </source>
</evidence>
<dbReference type="SUPFAM" id="SSF48498">
    <property type="entry name" value="Tetracyclin repressor-like, C-terminal domain"/>
    <property type="match status" value="1"/>
</dbReference>
<dbReference type="PROSITE" id="PS50977">
    <property type="entry name" value="HTH_TETR_2"/>
    <property type="match status" value="1"/>
</dbReference>
<dbReference type="AlphaFoldDB" id="A0A7W3IHP9"/>
<evidence type="ECO:0000256" key="3">
    <source>
        <dbReference type="ARBA" id="ARBA00023163"/>
    </source>
</evidence>
<dbReference type="GO" id="GO:0003677">
    <property type="term" value="F:DNA binding"/>
    <property type="evidence" value="ECO:0007669"/>
    <property type="project" value="UniProtKB-UniRule"/>
</dbReference>
<dbReference type="SUPFAM" id="SSF46689">
    <property type="entry name" value="Homeodomain-like"/>
    <property type="match status" value="1"/>
</dbReference>
<reference evidence="6 7" key="1">
    <citation type="submission" date="2020-08" db="EMBL/GenBank/DDBJ databases">
        <title>Stenotrophomonas tumulicola JCM 30961.</title>
        <authorList>
            <person name="Deng Y."/>
        </authorList>
    </citation>
    <scope>NUCLEOTIDE SEQUENCE [LARGE SCALE GENOMIC DNA]</scope>
    <source>
        <strain evidence="6 7">JCM 30961</strain>
    </source>
</reference>
<evidence type="ECO:0000256" key="2">
    <source>
        <dbReference type="ARBA" id="ARBA00023125"/>
    </source>
</evidence>
<dbReference type="EMBL" id="JACGXS010000002">
    <property type="protein sequence ID" value="MBA8681441.1"/>
    <property type="molecule type" value="Genomic_DNA"/>
</dbReference>
<dbReference type="InterPro" id="IPR011075">
    <property type="entry name" value="TetR_C"/>
</dbReference>
<evidence type="ECO:0000259" key="5">
    <source>
        <dbReference type="PROSITE" id="PS50977"/>
    </source>
</evidence>